<dbReference type="GO" id="GO:0045944">
    <property type="term" value="P:positive regulation of transcription by RNA polymerase II"/>
    <property type="evidence" value="ECO:0007669"/>
    <property type="project" value="TreeGrafter"/>
</dbReference>
<feature type="region of interest" description="Disordered" evidence="6">
    <location>
        <begin position="272"/>
        <end position="292"/>
    </location>
</feature>
<evidence type="ECO:0000259" key="7">
    <source>
        <dbReference type="PROSITE" id="PS50066"/>
    </source>
</evidence>
<keyword evidence="5" id="KW-0539">Nucleus</keyword>
<evidence type="ECO:0000256" key="3">
    <source>
        <dbReference type="ARBA" id="ARBA00023125"/>
    </source>
</evidence>
<feature type="compositionally biased region" description="Polar residues" evidence="6">
    <location>
        <begin position="468"/>
        <end position="485"/>
    </location>
</feature>
<dbReference type="GO" id="GO:0046983">
    <property type="term" value="F:protein dimerization activity"/>
    <property type="evidence" value="ECO:0007669"/>
    <property type="project" value="InterPro"/>
</dbReference>
<dbReference type="PROSITE" id="PS50066">
    <property type="entry name" value="MADS_BOX_2"/>
    <property type="match status" value="1"/>
</dbReference>
<keyword evidence="9" id="KW-1185">Reference proteome</keyword>
<feature type="compositionally biased region" description="Basic and acidic residues" evidence="6">
    <location>
        <begin position="642"/>
        <end position="655"/>
    </location>
</feature>
<feature type="region of interest" description="Disordered" evidence="6">
    <location>
        <begin position="148"/>
        <end position="177"/>
    </location>
</feature>
<feature type="region of interest" description="Disordered" evidence="6">
    <location>
        <begin position="580"/>
        <end position="655"/>
    </location>
</feature>
<feature type="compositionally biased region" description="Low complexity" evidence="6">
    <location>
        <begin position="159"/>
        <end position="169"/>
    </location>
</feature>
<dbReference type="GO" id="GO:0005634">
    <property type="term" value="C:nucleus"/>
    <property type="evidence" value="ECO:0007669"/>
    <property type="project" value="UniProtKB-SubCell"/>
</dbReference>
<feature type="compositionally biased region" description="Basic and acidic residues" evidence="6">
    <location>
        <begin position="422"/>
        <end position="437"/>
    </location>
</feature>
<gene>
    <name evidence="8" type="ORF">DASC09_037610</name>
</gene>
<dbReference type="AlphaFoldDB" id="A0AAV5QPE3"/>
<evidence type="ECO:0000256" key="6">
    <source>
        <dbReference type="SAM" id="MobiDB-lite"/>
    </source>
</evidence>
<evidence type="ECO:0000256" key="5">
    <source>
        <dbReference type="ARBA" id="ARBA00023242"/>
    </source>
</evidence>
<feature type="compositionally biased region" description="Polar residues" evidence="6">
    <location>
        <begin position="318"/>
        <end position="368"/>
    </location>
</feature>
<keyword evidence="4" id="KW-0804">Transcription</keyword>
<sequence length="655" mass="71375">MGRRKIEIQPIEDERNRSITFVKRKAGLFKKAHELAILCKVDIAVIILDDNNDDHHEFCSCNINKLLNSYKNRGKVPKNKGLSNLDYNNGGKSDHKRYLSTATTFSATDSIAEDESGSEDIELKHKRGISDISNSTIGGGLAKFNDQIPKYPTNNYPSNNNNINNINNDNDNDNDNNYIKRLKPNNRSRDFPNNPMVGAVNGHSISNQSSISDNYNYVRAQPISYINTNNNPLPQFSPPQTLPFAGTSVNSYHKIPFVSSKLSQYEDSQGNSFNGTNNIMNNNNNNNNNNTNAPIHKPIFSSNFVFPPNQKLPPINTVPPSTSSTNPLPFNSNINDNSKPSSIGSSVNNLRSSPIISTAKSIDNSTGTPGVKEEDKESLSYKQHQSTVSVNSNIPYSAASSPAFTHTPRQISNSSRPVLRVRIPEENDSFKPKKENSEVGGLAGSNESAGVTSAGIKFPPSSRDKDSPNTTSLNGSDNNKSTPVSASLPSALFQFTIPGSITKDKSGEGKNPPRLTTNNLPSTSGLLSSSIRPFLFSSGNGEQTPVSGLPMGTSKFMNEPASKYMNEFFPSPSNYYGEWNESGSSGNTPIRTIGITLPPPPSNTKSSSDSSLSKHSLNNPNGSIRDELPSPVFNNSNGAFRRLKDPEYKKRENSS</sequence>
<feature type="compositionally biased region" description="Low complexity" evidence="6">
    <location>
        <begin position="603"/>
        <end position="619"/>
    </location>
</feature>
<dbReference type="InterPro" id="IPR036879">
    <property type="entry name" value="TF_MADSbox_sf"/>
</dbReference>
<keyword evidence="3" id="KW-0238">DNA-binding</keyword>
<dbReference type="GO" id="GO:0000981">
    <property type="term" value="F:DNA-binding transcription factor activity, RNA polymerase II-specific"/>
    <property type="evidence" value="ECO:0007669"/>
    <property type="project" value="TreeGrafter"/>
</dbReference>
<dbReference type="SMART" id="SM00432">
    <property type="entry name" value="MADS"/>
    <property type="match status" value="1"/>
</dbReference>
<evidence type="ECO:0000313" key="9">
    <source>
        <dbReference type="Proteomes" id="UP001360560"/>
    </source>
</evidence>
<feature type="compositionally biased region" description="Polar residues" evidence="6">
    <location>
        <begin position="514"/>
        <end position="524"/>
    </location>
</feature>
<proteinExistence type="predicted"/>
<dbReference type="Proteomes" id="UP001360560">
    <property type="component" value="Unassembled WGS sequence"/>
</dbReference>
<dbReference type="Gene3D" id="3.40.1810.10">
    <property type="entry name" value="Transcription factor, MADS-box"/>
    <property type="match status" value="1"/>
</dbReference>
<dbReference type="GO" id="GO:0000978">
    <property type="term" value="F:RNA polymerase II cis-regulatory region sequence-specific DNA binding"/>
    <property type="evidence" value="ECO:0007669"/>
    <property type="project" value="TreeGrafter"/>
</dbReference>
<evidence type="ECO:0000256" key="2">
    <source>
        <dbReference type="ARBA" id="ARBA00023015"/>
    </source>
</evidence>
<organism evidence="8 9">
    <name type="scientific">Saccharomycopsis crataegensis</name>
    <dbReference type="NCBI Taxonomy" id="43959"/>
    <lineage>
        <taxon>Eukaryota</taxon>
        <taxon>Fungi</taxon>
        <taxon>Dikarya</taxon>
        <taxon>Ascomycota</taxon>
        <taxon>Saccharomycotina</taxon>
        <taxon>Saccharomycetes</taxon>
        <taxon>Saccharomycopsidaceae</taxon>
        <taxon>Saccharomycopsis</taxon>
    </lineage>
</organism>
<comment type="caution">
    <text evidence="8">The sequence shown here is derived from an EMBL/GenBank/DDBJ whole genome shotgun (WGS) entry which is preliminary data.</text>
</comment>
<feature type="region of interest" description="Disordered" evidence="6">
    <location>
        <begin position="310"/>
        <end position="485"/>
    </location>
</feature>
<dbReference type="PANTHER" id="PTHR11945:SF534">
    <property type="entry name" value="MYOCYTE-SPECIFIC ENHANCER FACTOR 2"/>
    <property type="match status" value="1"/>
</dbReference>
<feature type="region of interest" description="Disordered" evidence="6">
    <location>
        <begin position="500"/>
        <end position="524"/>
    </location>
</feature>
<feature type="domain" description="MADS-box" evidence="7">
    <location>
        <begin position="1"/>
        <end position="52"/>
    </location>
</feature>
<name>A0AAV5QPE3_9ASCO</name>
<feature type="compositionally biased region" description="Polar residues" evidence="6">
    <location>
        <begin position="581"/>
        <end position="590"/>
    </location>
</feature>
<accession>A0AAV5QPE3</accession>
<reference evidence="8 9" key="1">
    <citation type="journal article" date="2023" name="Elife">
        <title>Identification of key yeast species and microbe-microbe interactions impacting larval growth of Drosophila in the wild.</title>
        <authorList>
            <person name="Mure A."/>
            <person name="Sugiura Y."/>
            <person name="Maeda R."/>
            <person name="Honda K."/>
            <person name="Sakurai N."/>
            <person name="Takahashi Y."/>
            <person name="Watada M."/>
            <person name="Katoh T."/>
            <person name="Gotoh A."/>
            <person name="Gotoh Y."/>
            <person name="Taniguchi I."/>
            <person name="Nakamura K."/>
            <person name="Hayashi T."/>
            <person name="Katayama T."/>
            <person name="Uemura T."/>
            <person name="Hattori Y."/>
        </authorList>
    </citation>
    <scope>NUCLEOTIDE SEQUENCE [LARGE SCALE GENOMIC DNA]</scope>
    <source>
        <strain evidence="8 9">SC-9</strain>
    </source>
</reference>
<keyword evidence="2" id="KW-0805">Transcription regulation</keyword>
<dbReference type="PANTHER" id="PTHR11945">
    <property type="entry name" value="MADS BOX PROTEIN"/>
    <property type="match status" value="1"/>
</dbReference>
<dbReference type="EMBL" id="BTFZ01000011">
    <property type="protein sequence ID" value="GMM36436.1"/>
    <property type="molecule type" value="Genomic_DNA"/>
</dbReference>
<dbReference type="InterPro" id="IPR002100">
    <property type="entry name" value="TF_MADSbox"/>
</dbReference>
<dbReference type="GeneID" id="90074411"/>
<dbReference type="Pfam" id="PF00319">
    <property type="entry name" value="SRF-TF"/>
    <property type="match status" value="1"/>
</dbReference>
<dbReference type="RefSeq" id="XP_064853432.1">
    <property type="nucleotide sequence ID" value="XM_064997360.1"/>
</dbReference>
<feature type="compositionally biased region" description="Polar residues" evidence="6">
    <location>
        <begin position="380"/>
        <end position="416"/>
    </location>
</feature>
<evidence type="ECO:0000313" key="8">
    <source>
        <dbReference type="EMBL" id="GMM36436.1"/>
    </source>
</evidence>
<evidence type="ECO:0000256" key="1">
    <source>
        <dbReference type="ARBA" id="ARBA00004123"/>
    </source>
</evidence>
<dbReference type="PRINTS" id="PR00404">
    <property type="entry name" value="MADSDOMAIN"/>
</dbReference>
<comment type="subcellular location">
    <subcellularLocation>
        <location evidence="1">Nucleus</location>
    </subcellularLocation>
</comment>
<evidence type="ECO:0000256" key="4">
    <source>
        <dbReference type="ARBA" id="ARBA00023163"/>
    </source>
</evidence>
<protein>
    <submittedName>
        <fullName evidence="8">Smp1 protein</fullName>
    </submittedName>
</protein>
<dbReference type="SUPFAM" id="SSF55455">
    <property type="entry name" value="SRF-like"/>
    <property type="match status" value="1"/>
</dbReference>